<reference evidence="2" key="1">
    <citation type="journal article" date="2022" name="Mol. Ecol. Resour.">
        <title>The genomes of chicory, endive, great burdock and yacon provide insights into Asteraceae palaeo-polyploidization history and plant inulin production.</title>
        <authorList>
            <person name="Fan W."/>
            <person name="Wang S."/>
            <person name="Wang H."/>
            <person name="Wang A."/>
            <person name="Jiang F."/>
            <person name="Liu H."/>
            <person name="Zhao H."/>
            <person name="Xu D."/>
            <person name="Zhang Y."/>
        </authorList>
    </citation>
    <scope>NUCLEOTIDE SEQUENCE [LARGE SCALE GENOMIC DNA]</scope>
    <source>
        <strain evidence="2">cv. Niubang</strain>
    </source>
</reference>
<gene>
    <name evidence="1" type="ORF">L6452_16160</name>
</gene>
<organism evidence="1 2">
    <name type="scientific">Arctium lappa</name>
    <name type="common">Greater burdock</name>
    <name type="synonym">Lappa major</name>
    <dbReference type="NCBI Taxonomy" id="4217"/>
    <lineage>
        <taxon>Eukaryota</taxon>
        <taxon>Viridiplantae</taxon>
        <taxon>Streptophyta</taxon>
        <taxon>Embryophyta</taxon>
        <taxon>Tracheophyta</taxon>
        <taxon>Spermatophyta</taxon>
        <taxon>Magnoliopsida</taxon>
        <taxon>eudicotyledons</taxon>
        <taxon>Gunneridae</taxon>
        <taxon>Pentapetalae</taxon>
        <taxon>asterids</taxon>
        <taxon>campanulids</taxon>
        <taxon>Asterales</taxon>
        <taxon>Asteraceae</taxon>
        <taxon>Carduoideae</taxon>
        <taxon>Cardueae</taxon>
        <taxon>Arctiinae</taxon>
        <taxon>Arctium</taxon>
    </lineage>
</organism>
<protein>
    <submittedName>
        <fullName evidence="1">Uncharacterized protein</fullName>
    </submittedName>
</protein>
<name>A0ACB9BZU5_ARCLA</name>
<comment type="caution">
    <text evidence="1">The sequence shown here is derived from an EMBL/GenBank/DDBJ whole genome shotgun (WGS) entry which is preliminary data.</text>
</comment>
<accession>A0ACB9BZU5</accession>
<evidence type="ECO:0000313" key="2">
    <source>
        <dbReference type="Proteomes" id="UP001055879"/>
    </source>
</evidence>
<proteinExistence type="predicted"/>
<sequence length="106" mass="12520">MCTYTPSKCNTFLSVTRKTKSKRIRIQVFRVNKFNRTDRGTDYDVKSKQEMELKNLKLYMENMSILKENELLKKKATQLHQENLILLSELKKKSSSLQDVQQSENS</sequence>
<reference evidence="1 2" key="2">
    <citation type="journal article" date="2022" name="Mol. Ecol. Resour.">
        <title>The genomes of chicory, endive, great burdock and yacon provide insights into Asteraceae paleo-polyploidization history and plant inulin production.</title>
        <authorList>
            <person name="Fan W."/>
            <person name="Wang S."/>
            <person name="Wang H."/>
            <person name="Wang A."/>
            <person name="Jiang F."/>
            <person name="Liu H."/>
            <person name="Zhao H."/>
            <person name="Xu D."/>
            <person name="Zhang Y."/>
        </authorList>
    </citation>
    <scope>NUCLEOTIDE SEQUENCE [LARGE SCALE GENOMIC DNA]</scope>
    <source>
        <strain evidence="2">cv. Niubang</strain>
    </source>
</reference>
<keyword evidence="2" id="KW-1185">Reference proteome</keyword>
<evidence type="ECO:0000313" key="1">
    <source>
        <dbReference type="EMBL" id="KAI3727544.1"/>
    </source>
</evidence>
<dbReference type="Proteomes" id="UP001055879">
    <property type="component" value="Linkage Group LG05"/>
</dbReference>
<dbReference type="EMBL" id="CM042051">
    <property type="protein sequence ID" value="KAI3727544.1"/>
    <property type="molecule type" value="Genomic_DNA"/>
</dbReference>